<dbReference type="PANTHER" id="PTHR31126:SF1">
    <property type="entry name" value="TYROSINE SPECIFIC PROTEIN PHOSPHATASES DOMAIN-CONTAINING PROTEIN"/>
    <property type="match status" value="1"/>
</dbReference>
<gene>
    <name evidence="3" type="ORF">EDC62_2093</name>
</gene>
<evidence type="ECO:0000313" key="3">
    <source>
        <dbReference type="EMBL" id="RPE64969.1"/>
    </source>
</evidence>
<dbReference type="SUPFAM" id="SSF52799">
    <property type="entry name" value="(Phosphotyrosine protein) phosphatases II"/>
    <property type="match status" value="1"/>
</dbReference>
<dbReference type="Pfam" id="PF13350">
    <property type="entry name" value="Y_phosphatase3"/>
    <property type="match status" value="1"/>
</dbReference>
<accession>A0A3N4UD09</accession>
<proteinExistence type="inferred from homology"/>
<dbReference type="InterPro" id="IPR026893">
    <property type="entry name" value="Tyr/Ser_Pase_IphP-type"/>
</dbReference>
<dbReference type="InterPro" id="IPR029021">
    <property type="entry name" value="Prot-tyrosine_phosphatase-like"/>
</dbReference>
<dbReference type="Gene3D" id="3.90.190.10">
    <property type="entry name" value="Protein tyrosine phosphatase superfamily"/>
    <property type="match status" value="1"/>
</dbReference>
<dbReference type="Proteomes" id="UP000272193">
    <property type="component" value="Unassembled WGS sequence"/>
</dbReference>
<dbReference type="PANTHER" id="PTHR31126">
    <property type="entry name" value="TYROSINE-PROTEIN PHOSPHATASE"/>
    <property type="match status" value="1"/>
</dbReference>
<sequence length="275" mass="31012">MLGPFPANFCAMHHPDRHVPLRGASNFRDLGGYRTVDGRVLRWRRLFRSDHLGALVPEDVARLQALGLGRSFDLRGERERAAQPYALPGVRVQPLPIEPTVVQRLQELRARGESLTAAHTVRLMQETYRAFVTDNSPRFAELFAHLLERDLPSVVHCTAGKDRTGFAVALVLLALGVPRQTVMHDYLLTNHHYRMPEAYAGSAPNEVLRVLWQVQEDFLHAAFEAIERDFGGLESYLNRALALTPAARERLAQMYLQAPLEESKMIATQDQFTPG</sequence>
<keyword evidence="4" id="KW-1185">Reference proteome</keyword>
<comment type="similarity">
    <text evidence="1">Belongs to the protein-tyrosine phosphatase family.</text>
</comment>
<protein>
    <submittedName>
        <fullName evidence="3">Protein-tyrosine phosphatase</fullName>
    </submittedName>
</protein>
<evidence type="ECO:0000256" key="1">
    <source>
        <dbReference type="ARBA" id="ARBA00009580"/>
    </source>
</evidence>
<feature type="domain" description="Tyrosine specific protein phosphatases" evidence="2">
    <location>
        <begin position="137"/>
        <end position="177"/>
    </location>
</feature>
<evidence type="ECO:0000313" key="4">
    <source>
        <dbReference type="Proteomes" id="UP000272193"/>
    </source>
</evidence>
<dbReference type="InterPro" id="IPR016130">
    <property type="entry name" value="Tyr_Pase_AS"/>
</dbReference>
<dbReference type="GO" id="GO:0004721">
    <property type="term" value="F:phosphoprotein phosphatase activity"/>
    <property type="evidence" value="ECO:0007669"/>
    <property type="project" value="InterPro"/>
</dbReference>
<dbReference type="InterPro" id="IPR000387">
    <property type="entry name" value="Tyr_Pase_dom"/>
</dbReference>
<organism evidence="3 4">
    <name type="scientific">Tibeticola sediminis</name>
    <dbReference type="NCBI Taxonomy" id="1917811"/>
    <lineage>
        <taxon>Bacteria</taxon>
        <taxon>Pseudomonadati</taxon>
        <taxon>Pseudomonadota</taxon>
        <taxon>Betaproteobacteria</taxon>
        <taxon>Burkholderiales</taxon>
        <taxon>Comamonadaceae</taxon>
        <taxon>Tibeticola</taxon>
    </lineage>
</organism>
<comment type="caution">
    <text evidence="3">The sequence shown here is derived from an EMBL/GenBank/DDBJ whole genome shotgun (WGS) entry which is preliminary data.</text>
</comment>
<dbReference type="EMBL" id="RKQL01000005">
    <property type="protein sequence ID" value="RPE64969.1"/>
    <property type="molecule type" value="Genomic_DNA"/>
</dbReference>
<dbReference type="AlphaFoldDB" id="A0A3N4UD09"/>
<dbReference type="PROSITE" id="PS50056">
    <property type="entry name" value="TYR_PHOSPHATASE_2"/>
    <property type="match status" value="1"/>
</dbReference>
<dbReference type="PROSITE" id="PS00383">
    <property type="entry name" value="TYR_PHOSPHATASE_1"/>
    <property type="match status" value="1"/>
</dbReference>
<name>A0A3N4UD09_9BURK</name>
<reference evidence="3 4" key="1">
    <citation type="submission" date="2018-11" db="EMBL/GenBank/DDBJ databases">
        <title>Genomic Encyclopedia of Type Strains, Phase IV (KMG-IV): sequencing the most valuable type-strain genomes for metagenomic binning, comparative biology and taxonomic classification.</title>
        <authorList>
            <person name="Goeker M."/>
        </authorList>
    </citation>
    <scope>NUCLEOTIDE SEQUENCE [LARGE SCALE GENOMIC DNA]</scope>
    <source>
        <strain evidence="3 4">DSM 101684</strain>
    </source>
</reference>
<evidence type="ECO:0000259" key="2">
    <source>
        <dbReference type="PROSITE" id="PS50056"/>
    </source>
</evidence>